<sequence>MDKLQEIIEFPVTIPNQRKPYQLIQTASIINVITSLIIGIITDSIQKICISFIIQFIILLLLVSPNWLFQSEQSLEWLTVKF</sequence>
<comment type="similarity">
    <text evidence="2">Belongs to the SPCS1 family.</text>
</comment>
<evidence type="ECO:0000256" key="2">
    <source>
        <dbReference type="ARBA" id="ARBA00005245"/>
    </source>
</evidence>
<dbReference type="RefSeq" id="XP_019330933.1">
    <property type="nucleotide sequence ID" value="XM_019475388.1"/>
</dbReference>
<dbReference type="InParanoid" id="A0A1D8PMC2"/>
<keyword evidence="4" id="KW-0256">Endoplasmic reticulum</keyword>
<evidence type="ECO:0000313" key="10">
    <source>
        <dbReference type="Proteomes" id="UP000000559"/>
    </source>
</evidence>
<evidence type="ECO:0000313" key="9">
    <source>
        <dbReference type="EMBL" id="AOW29277.1"/>
    </source>
</evidence>
<dbReference type="GO" id="GO:0005787">
    <property type="term" value="C:signal peptidase complex"/>
    <property type="evidence" value="ECO:0007669"/>
    <property type="project" value="InterPro"/>
</dbReference>
<keyword evidence="6 7" id="KW-0472">Membrane</keyword>
<dbReference type="GeneID" id="30515276"/>
<evidence type="ECO:0000256" key="7">
    <source>
        <dbReference type="SAM" id="Phobius"/>
    </source>
</evidence>
<evidence type="ECO:0000256" key="4">
    <source>
        <dbReference type="ARBA" id="ARBA00022824"/>
    </source>
</evidence>
<dbReference type="OMA" id="CISFIIQ"/>
<reference evidence="9 10" key="3">
    <citation type="journal article" date="2013" name="Genome Biol.">
        <title>Assembly of a phased diploid Candida albicans genome facilitates allele-specific measurements and provides a simple model for repeat and indel structure.</title>
        <authorList>
            <person name="Muzzey D."/>
            <person name="Schwartz K."/>
            <person name="Weissman J.S."/>
            <person name="Sherlock G."/>
        </authorList>
    </citation>
    <scope>NUCLEOTIDE SEQUENCE [LARGE SCALE GENOMIC DNA]</scope>
    <source>
        <strain evidence="10">SC5314 / ATCC MYA-2876</strain>
    </source>
</reference>
<evidence type="ECO:0000256" key="1">
    <source>
        <dbReference type="ARBA" id="ARBA00004477"/>
    </source>
</evidence>
<evidence type="ECO:0000256" key="6">
    <source>
        <dbReference type="ARBA" id="ARBA00023136"/>
    </source>
</evidence>
<dbReference type="OrthoDB" id="4008070at2759"/>
<evidence type="ECO:0000256" key="5">
    <source>
        <dbReference type="ARBA" id="ARBA00022989"/>
    </source>
</evidence>
<comment type="subcellular location">
    <subcellularLocation>
        <location evidence="1">Endoplasmic reticulum membrane</location>
        <topology evidence="1">Multi-pass membrane protein</topology>
    </subcellularLocation>
</comment>
<feature type="transmembrane region" description="Helical" evidence="7">
    <location>
        <begin position="20"/>
        <end position="41"/>
    </location>
</feature>
<accession>A0A1D8PMC2</accession>
<name>A0A1D8PMC2_CANAL</name>
<keyword evidence="10" id="KW-1185">Reference proteome</keyword>
<evidence type="ECO:0000313" key="8">
    <source>
        <dbReference type="CGD" id="CAL0000187816"/>
    </source>
</evidence>
<dbReference type="VEuPathDB" id="FungiDB:C4_05380C_A"/>
<dbReference type="GO" id="GO:0006465">
    <property type="term" value="P:signal peptide processing"/>
    <property type="evidence" value="ECO:0007669"/>
    <property type="project" value="InterPro"/>
</dbReference>
<feature type="transmembrane region" description="Helical" evidence="7">
    <location>
        <begin position="48"/>
        <end position="69"/>
    </location>
</feature>
<dbReference type="SMR" id="A0A1D8PMC2"/>
<dbReference type="KEGG" id="cal:CAALFM_C405380CA"/>
<dbReference type="EMBL" id="CP017626">
    <property type="protein sequence ID" value="AOW29277.1"/>
    <property type="molecule type" value="Genomic_DNA"/>
</dbReference>
<dbReference type="AlphaFoldDB" id="A0A1D8PMC2"/>
<reference evidence="9 10" key="1">
    <citation type="journal article" date="2004" name="Proc. Natl. Acad. Sci. U.S.A.">
        <title>The diploid genome sequence of Candida albicans.</title>
        <authorList>
            <person name="Jones T."/>
            <person name="Federspiel N.A."/>
            <person name="Chibana H."/>
            <person name="Dungan J."/>
            <person name="Kalman S."/>
            <person name="Magee B.B."/>
            <person name="Newport G."/>
            <person name="Thorstenson Y.R."/>
            <person name="Agabian N."/>
            <person name="Magee P.T."/>
            <person name="Davis R.W."/>
            <person name="Scherer S."/>
        </authorList>
    </citation>
    <scope>NUCLEOTIDE SEQUENCE [LARGE SCALE GENOMIC DNA]</scope>
    <source>
        <strain evidence="10">SC5314 / ATCC MYA-2876</strain>
    </source>
</reference>
<keyword evidence="3 7" id="KW-0812">Transmembrane</keyword>
<dbReference type="Pfam" id="PF06645">
    <property type="entry name" value="SPC12"/>
    <property type="match status" value="1"/>
</dbReference>
<evidence type="ECO:0000256" key="3">
    <source>
        <dbReference type="ARBA" id="ARBA00022692"/>
    </source>
</evidence>
<protein>
    <submittedName>
        <fullName evidence="9">Signal peptidase complex subunit</fullName>
    </submittedName>
</protein>
<reference evidence="9 10" key="2">
    <citation type="journal article" date="2007" name="Genome Biol.">
        <title>Assembly of the Candida albicans genome into sixteen supercontigs aligned on the eight chromosomes.</title>
        <authorList>
            <person name="van het Hoog M."/>
            <person name="Rast T.J."/>
            <person name="Martchenko M."/>
            <person name="Grindle S."/>
            <person name="Dignard D."/>
            <person name="Hogues H."/>
            <person name="Cuomo C."/>
            <person name="Berriman M."/>
            <person name="Scherer S."/>
            <person name="Magee B.B."/>
            <person name="Whiteway M."/>
            <person name="Chibana H."/>
            <person name="Nantel A."/>
            <person name="Magee P.T."/>
        </authorList>
    </citation>
    <scope>GENOME REANNOTATION</scope>
    <source>
        <strain evidence="10">SC5314 / ATCC MYA-2876</strain>
    </source>
</reference>
<dbReference type="FunCoup" id="A0A1D8PMC2">
    <property type="interactions" value="161"/>
</dbReference>
<dbReference type="CGD" id="CAL0000187816">
    <property type="gene designation" value="orf19.1795.1"/>
</dbReference>
<keyword evidence="5 7" id="KW-1133">Transmembrane helix</keyword>
<proteinExistence type="inferred from homology"/>
<gene>
    <name evidence="9" type="ordered locus">CAALFM_C405380CA</name>
    <name evidence="8" type="ordered locus">orf19.1795.1</name>
</gene>
<dbReference type="Proteomes" id="UP000000559">
    <property type="component" value="Chromosome 4"/>
</dbReference>
<organism evidence="9 10">
    <name type="scientific">Candida albicans (strain SC5314 / ATCC MYA-2876)</name>
    <name type="common">Yeast</name>
    <dbReference type="NCBI Taxonomy" id="237561"/>
    <lineage>
        <taxon>Eukaryota</taxon>
        <taxon>Fungi</taxon>
        <taxon>Dikarya</taxon>
        <taxon>Ascomycota</taxon>
        <taxon>Saccharomycotina</taxon>
        <taxon>Pichiomycetes</taxon>
        <taxon>Debaryomycetaceae</taxon>
        <taxon>Candida/Lodderomyces clade</taxon>
        <taxon>Candida</taxon>
    </lineage>
</organism>
<dbReference type="InterPro" id="IPR009542">
    <property type="entry name" value="Spc1/SPCS1"/>
</dbReference>